<feature type="region of interest" description="Disordered" evidence="2">
    <location>
        <begin position="357"/>
        <end position="435"/>
    </location>
</feature>
<dbReference type="PANTHER" id="PTHR12482">
    <property type="entry name" value="LIPASE ROG1-RELATED-RELATED"/>
    <property type="match status" value="1"/>
</dbReference>
<accession>A0A4Y9ZVR6</accession>
<evidence type="ECO:0000256" key="1">
    <source>
        <dbReference type="ARBA" id="ARBA00007920"/>
    </source>
</evidence>
<dbReference type="InterPro" id="IPR007751">
    <property type="entry name" value="DUF676_lipase-like"/>
</dbReference>
<dbReference type="OrthoDB" id="273452at2759"/>
<comment type="caution">
    <text evidence="5">The sequence shown here is derived from an EMBL/GenBank/DDBJ whole genome shotgun (WGS) entry which is preliminary data.</text>
</comment>
<feature type="compositionally biased region" description="Low complexity" evidence="2">
    <location>
        <begin position="363"/>
        <end position="384"/>
    </location>
</feature>
<proteinExistence type="inferred from homology"/>
<dbReference type="Gene3D" id="3.40.50.1820">
    <property type="entry name" value="alpha/beta hydrolase"/>
    <property type="match status" value="1"/>
</dbReference>
<organism evidence="5 6">
    <name type="scientific">Hericium alpestre</name>
    <dbReference type="NCBI Taxonomy" id="135208"/>
    <lineage>
        <taxon>Eukaryota</taxon>
        <taxon>Fungi</taxon>
        <taxon>Dikarya</taxon>
        <taxon>Basidiomycota</taxon>
        <taxon>Agaricomycotina</taxon>
        <taxon>Agaricomycetes</taxon>
        <taxon>Russulales</taxon>
        <taxon>Hericiaceae</taxon>
        <taxon>Hericium</taxon>
    </lineage>
</organism>
<sequence>MANTDVHLLVLIHGMWGNPSHLAEMHRHIHEIRQEPADADPDSMKLRVLLAETNREEGTYDGIDWGGERVAEEVMDEISKIKAEGKNVTRFSITGYSLGGLVARYVVGILHQRKLFDTITPVNFNTIATPHIGLLRYPSFMSKLFSMLGPRLLSRTGEQFYGVDKWSAGGRPLLEVMADPERIFYQALASFQHICIYANAVNDITVPYITAAIEPEDPFMEHETNGLAVTLDEKYSPLIESWTLPAEPPTQPPQVWYKSLGARIPRLPLPPRLVASFPYNILIYTSFPILLPTLVTLVVIRLSLAAHSSRGRIRLLEAEDTENAGERLVHVFAGLERQMEEAVVDIIDEGVPIEPVQERQQHPSASASPSPTPTAAEDAVADALADTRKCRHKRKGDEKAERRAAVHHARAAPHDRRAERDPAPAEGTRVHRGHP</sequence>
<evidence type="ECO:0000313" key="5">
    <source>
        <dbReference type="EMBL" id="TFY78157.1"/>
    </source>
</evidence>
<evidence type="ECO:0000256" key="3">
    <source>
        <dbReference type="SAM" id="Phobius"/>
    </source>
</evidence>
<evidence type="ECO:0000256" key="2">
    <source>
        <dbReference type="SAM" id="MobiDB-lite"/>
    </source>
</evidence>
<evidence type="ECO:0000313" key="6">
    <source>
        <dbReference type="Proteomes" id="UP000298061"/>
    </source>
</evidence>
<keyword evidence="3" id="KW-0472">Membrane</keyword>
<comment type="similarity">
    <text evidence="1">Belongs to the putative lipase ROG1 family.</text>
</comment>
<gene>
    <name evidence="5" type="ORF">EWM64_g5855</name>
</gene>
<evidence type="ECO:0000259" key="4">
    <source>
        <dbReference type="Pfam" id="PF05057"/>
    </source>
</evidence>
<name>A0A4Y9ZVR6_9AGAM</name>
<feature type="domain" description="DUF676" evidence="4">
    <location>
        <begin position="4"/>
        <end position="210"/>
    </location>
</feature>
<dbReference type="Pfam" id="PF05057">
    <property type="entry name" value="DUF676"/>
    <property type="match status" value="1"/>
</dbReference>
<keyword evidence="6" id="KW-1185">Reference proteome</keyword>
<dbReference type="STRING" id="135208.A0A4Y9ZVR6"/>
<feature type="transmembrane region" description="Helical" evidence="3">
    <location>
        <begin position="281"/>
        <end position="304"/>
    </location>
</feature>
<dbReference type="SUPFAM" id="SSF53474">
    <property type="entry name" value="alpha/beta-Hydrolases"/>
    <property type="match status" value="1"/>
</dbReference>
<dbReference type="PANTHER" id="PTHR12482:SF62">
    <property type="entry name" value="LIPASE ROG1-RELATED"/>
    <property type="match status" value="1"/>
</dbReference>
<protein>
    <recommendedName>
        <fullName evidence="4">DUF676 domain-containing protein</fullName>
    </recommendedName>
</protein>
<dbReference type="AlphaFoldDB" id="A0A4Y9ZVR6"/>
<dbReference type="InterPro" id="IPR029058">
    <property type="entry name" value="AB_hydrolase_fold"/>
</dbReference>
<reference evidence="5 6" key="1">
    <citation type="submission" date="2019-02" db="EMBL/GenBank/DDBJ databases">
        <title>Genome sequencing of the rare red list fungi Hericium alpestre (H. flagellum).</title>
        <authorList>
            <person name="Buettner E."/>
            <person name="Kellner H."/>
        </authorList>
    </citation>
    <scope>NUCLEOTIDE SEQUENCE [LARGE SCALE GENOMIC DNA]</scope>
    <source>
        <strain evidence="5 6">DSM 108284</strain>
    </source>
</reference>
<keyword evidence="3" id="KW-1133">Transmembrane helix</keyword>
<feature type="compositionally biased region" description="Basic and acidic residues" evidence="2">
    <location>
        <begin position="412"/>
        <end position="423"/>
    </location>
</feature>
<feature type="compositionally biased region" description="Basic and acidic residues" evidence="2">
    <location>
        <begin position="395"/>
        <end position="404"/>
    </location>
</feature>
<dbReference type="EMBL" id="SFCI01000738">
    <property type="protein sequence ID" value="TFY78157.1"/>
    <property type="molecule type" value="Genomic_DNA"/>
</dbReference>
<keyword evidence="3" id="KW-0812">Transmembrane</keyword>
<dbReference type="InterPro" id="IPR044294">
    <property type="entry name" value="Lipase-like"/>
</dbReference>
<dbReference type="Proteomes" id="UP000298061">
    <property type="component" value="Unassembled WGS sequence"/>
</dbReference>